<proteinExistence type="predicted"/>
<evidence type="ECO:0000259" key="1">
    <source>
        <dbReference type="Pfam" id="PF00646"/>
    </source>
</evidence>
<sequence length="47" mass="5484">MNFHMNLQTRRRQKKAEAEPSAIFLPEELIAEVLSFLPVKSLVRLKC</sequence>
<evidence type="ECO:0000313" key="3">
    <source>
        <dbReference type="Proteomes" id="UP000265520"/>
    </source>
</evidence>
<name>A0A392SZY0_9FABA</name>
<reference evidence="2 3" key="1">
    <citation type="journal article" date="2018" name="Front. Plant Sci.">
        <title>Red Clover (Trifolium pratense) and Zigzag Clover (T. medium) - A Picture of Genomic Similarities and Differences.</title>
        <authorList>
            <person name="Dluhosova J."/>
            <person name="Istvanek J."/>
            <person name="Nedelnik J."/>
            <person name="Repkova J."/>
        </authorList>
    </citation>
    <scope>NUCLEOTIDE SEQUENCE [LARGE SCALE GENOMIC DNA]</scope>
    <source>
        <strain evidence="3">cv. 10/8</strain>
        <tissue evidence="2">Leaf</tissue>
    </source>
</reference>
<feature type="domain" description="F-box" evidence="1">
    <location>
        <begin position="25"/>
        <end position="47"/>
    </location>
</feature>
<comment type="caution">
    <text evidence="2">The sequence shown here is derived from an EMBL/GenBank/DDBJ whole genome shotgun (WGS) entry which is preliminary data.</text>
</comment>
<dbReference type="SUPFAM" id="SSF81383">
    <property type="entry name" value="F-box domain"/>
    <property type="match status" value="1"/>
</dbReference>
<feature type="non-terminal residue" evidence="2">
    <location>
        <position position="47"/>
    </location>
</feature>
<dbReference type="Proteomes" id="UP000265520">
    <property type="component" value="Unassembled WGS sequence"/>
</dbReference>
<dbReference type="Pfam" id="PF00646">
    <property type="entry name" value="F-box"/>
    <property type="match status" value="1"/>
</dbReference>
<dbReference type="AlphaFoldDB" id="A0A392SZY0"/>
<keyword evidence="3" id="KW-1185">Reference proteome</keyword>
<accession>A0A392SZY0</accession>
<organism evidence="2 3">
    <name type="scientific">Trifolium medium</name>
    <dbReference type="NCBI Taxonomy" id="97028"/>
    <lineage>
        <taxon>Eukaryota</taxon>
        <taxon>Viridiplantae</taxon>
        <taxon>Streptophyta</taxon>
        <taxon>Embryophyta</taxon>
        <taxon>Tracheophyta</taxon>
        <taxon>Spermatophyta</taxon>
        <taxon>Magnoliopsida</taxon>
        <taxon>eudicotyledons</taxon>
        <taxon>Gunneridae</taxon>
        <taxon>Pentapetalae</taxon>
        <taxon>rosids</taxon>
        <taxon>fabids</taxon>
        <taxon>Fabales</taxon>
        <taxon>Fabaceae</taxon>
        <taxon>Papilionoideae</taxon>
        <taxon>50 kb inversion clade</taxon>
        <taxon>NPAAA clade</taxon>
        <taxon>Hologalegina</taxon>
        <taxon>IRL clade</taxon>
        <taxon>Trifolieae</taxon>
        <taxon>Trifolium</taxon>
    </lineage>
</organism>
<protein>
    <submittedName>
        <fullName evidence="2">F-box/kelch-repeat protein</fullName>
    </submittedName>
</protein>
<dbReference type="InterPro" id="IPR001810">
    <property type="entry name" value="F-box_dom"/>
</dbReference>
<dbReference type="InterPro" id="IPR036047">
    <property type="entry name" value="F-box-like_dom_sf"/>
</dbReference>
<dbReference type="EMBL" id="LXQA010463895">
    <property type="protein sequence ID" value="MCI53486.1"/>
    <property type="molecule type" value="Genomic_DNA"/>
</dbReference>
<evidence type="ECO:0000313" key="2">
    <source>
        <dbReference type="EMBL" id="MCI53486.1"/>
    </source>
</evidence>